<feature type="region of interest" description="Disordered" evidence="1">
    <location>
        <begin position="1"/>
        <end position="41"/>
    </location>
</feature>
<reference evidence="2" key="1">
    <citation type="journal article" date="2020" name="Stud. Mycol.">
        <title>101 Dothideomycetes genomes: a test case for predicting lifestyles and emergence of pathogens.</title>
        <authorList>
            <person name="Haridas S."/>
            <person name="Albert R."/>
            <person name="Binder M."/>
            <person name="Bloem J."/>
            <person name="Labutti K."/>
            <person name="Salamov A."/>
            <person name="Andreopoulos B."/>
            <person name="Baker S."/>
            <person name="Barry K."/>
            <person name="Bills G."/>
            <person name="Bluhm B."/>
            <person name="Cannon C."/>
            <person name="Castanera R."/>
            <person name="Culley D."/>
            <person name="Daum C."/>
            <person name="Ezra D."/>
            <person name="Gonzalez J."/>
            <person name="Henrissat B."/>
            <person name="Kuo A."/>
            <person name="Liang C."/>
            <person name="Lipzen A."/>
            <person name="Lutzoni F."/>
            <person name="Magnuson J."/>
            <person name="Mondo S."/>
            <person name="Nolan M."/>
            <person name="Ohm R."/>
            <person name="Pangilinan J."/>
            <person name="Park H.-J."/>
            <person name="Ramirez L."/>
            <person name="Alfaro M."/>
            <person name="Sun H."/>
            <person name="Tritt A."/>
            <person name="Yoshinaga Y."/>
            <person name="Zwiers L.-H."/>
            <person name="Turgeon B."/>
            <person name="Goodwin S."/>
            <person name="Spatafora J."/>
            <person name="Crous P."/>
            <person name="Grigoriev I."/>
        </authorList>
    </citation>
    <scope>NUCLEOTIDE SEQUENCE</scope>
    <source>
        <strain evidence="2">CBS 130266</strain>
    </source>
</reference>
<gene>
    <name evidence="2" type="ORF">EJ08DRAFT_659152</name>
</gene>
<dbReference type="OrthoDB" id="3943891at2759"/>
<accession>A0A9P4NVN8</accession>
<keyword evidence="3" id="KW-1185">Reference proteome</keyword>
<evidence type="ECO:0000256" key="1">
    <source>
        <dbReference type="SAM" id="MobiDB-lite"/>
    </source>
</evidence>
<evidence type="ECO:0000313" key="2">
    <source>
        <dbReference type="EMBL" id="KAF2432482.1"/>
    </source>
</evidence>
<evidence type="ECO:0000313" key="3">
    <source>
        <dbReference type="Proteomes" id="UP000800235"/>
    </source>
</evidence>
<feature type="compositionally biased region" description="Polar residues" evidence="1">
    <location>
        <begin position="1"/>
        <end position="18"/>
    </location>
</feature>
<feature type="compositionally biased region" description="Polar residues" evidence="1">
    <location>
        <begin position="169"/>
        <end position="184"/>
    </location>
</feature>
<dbReference type="EMBL" id="MU007026">
    <property type="protein sequence ID" value="KAF2432482.1"/>
    <property type="molecule type" value="Genomic_DNA"/>
</dbReference>
<comment type="caution">
    <text evidence="2">The sequence shown here is derived from an EMBL/GenBank/DDBJ whole genome shotgun (WGS) entry which is preliminary data.</text>
</comment>
<feature type="region of interest" description="Disordered" evidence="1">
    <location>
        <begin position="139"/>
        <end position="205"/>
    </location>
</feature>
<dbReference type="Proteomes" id="UP000800235">
    <property type="component" value="Unassembled WGS sequence"/>
</dbReference>
<sequence>MTTPLAQPEAQNSGTLRENASEVDESRTTDSTQFEDDEIPPLEMIWTKPPALLPGPENHPFFTALWANELPKHPTQPHSLEEWVAGSTQVSLDFGSTDFGPLPRDPSGSILVYPFIPAPTLYMLPTTPDHEANRMSAGIGFDVASSPPTSTPGLSNSSTIVDSSPDPLESTSSGANDKMSQNLPEETDRGKQLTSADLEVPASNDRPEALCHSTYMRAVLNENTSEPAVVLNGQLWVSGNKNGNHWRRNQWVVDVR</sequence>
<proteinExistence type="predicted"/>
<name>A0A9P4NVN8_9PEZI</name>
<feature type="compositionally biased region" description="Polar residues" evidence="1">
    <location>
        <begin position="146"/>
        <end position="162"/>
    </location>
</feature>
<dbReference type="AlphaFoldDB" id="A0A9P4NVN8"/>
<protein>
    <submittedName>
        <fullName evidence="2">Uncharacterized protein</fullName>
    </submittedName>
</protein>
<organism evidence="2 3">
    <name type="scientific">Tothia fuscella</name>
    <dbReference type="NCBI Taxonomy" id="1048955"/>
    <lineage>
        <taxon>Eukaryota</taxon>
        <taxon>Fungi</taxon>
        <taxon>Dikarya</taxon>
        <taxon>Ascomycota</taxon>
        <taxon>Pezizomycotina</taxon>
        <taxon>Dothideomycetes</taxon>
        <taxon>Pleosporomycetidae</taxon>
        <taxon>Venturiales</taxon>
        <taxon>Cylindrosympodiaceae</taxon>
        <taxon>Tothia</taxon>
    </lineage>
</organism>